<protein>
    <submittedName>
        <fullName evidence="1">Uncharacterized protein</fullName>
    </submittedName>
</protein>
<accession>A0ACC0JKI6</accession>
<reference evidence="1 2" key="1">
    <citation type="journal article" date="2022" name="Genome Biol. Evol.">
        <title>The Spruce Budworm Genome: Reconstructing the Evolutionary History of Antifreeze Proteins.</title>
        <authorList>
            <person name="Beliveau C."/>
            <person name="Gagne P."/>
            <person name="Picq S."/>
            <person name="Vernygora O."/>
            <person name="Keeling C.I."/>
            <person name="Pinkney K."/>
            <person name="Doucet D."/>
            <person name="Wen F."/>
            <person name="Johnston J.S."/>
            <person name="Maaroufi H."/>
            <person name="Boyle B."/>
            <person name="Laroche J."/>
            <person name="Dewar K."/>
            <person name="Juretic N."/>
            <person name="Blackburn G."/>
            <person name="Nisole A."/>
            <person name="Brunet B."/>
            <person name="Brandao M."/>
            <person name="Lumley L."/>
            <person name="Duan J."/>
            <person name="Quan G."/>
            <person name="Lucarotti C.J."/>
            <person name="Roe A.D."/>
            <person name="Sperling F.A.H."/>
            <person name="Levesque R.C."/>
            <person name="Cusson M."/>
        </authorList>
    </citation>
    <scope>NUCLEOTIDE SEQUENCE [LARGE SCALE GENOMIC DNA]</scope>
    <source>
        <strain evidence="1">Glfc:IPQL:Cfum</strain>
    </source>
</reference>
<evidence type="ECO:0000313" key="1">
    <source>
        <dbReference type="EMBL" id="KAI8424604.1"/>
    </source>
</evidence>
<name>A0ACC0JKI6_CHOFU</name>
<proteinExistence type="predicted"/>
<comment type="caution">
    <text evidence="1">The sequence shown here is derived from an EMBL/GenBank/DDBJ whole genome shotgun (WGS) entry which is preliminary data.</text>
</comment>
<evidence type="ECO:0000313" key="2">
    <source>
        <dbReference type="Proteomes" id="UP001064048"/>
    </source>
</evidence>
<dbReference type="Proteomes" id="UP001064048">
    <property type="component" value="Chromosome 4"/>
</dbReference>
<sequence>MIMINMEIVNDPSSSRSGAVAVGMGSTMIVVLLALVGFISAQQNPSNEFRSNLEILDTYSTNLDEPAYRLRDNIQPSWVYVDLDVFLSESRFNGVVRHQVTITGEPLSQIVLHQNVVAITGVNIVDANDNPIALSLESPYETDSYFEILTINVASPISAGEYTISVSFRGQIHENQFDRGFYKGYYFYNNQKIEYATTQFQPYHARKAFPCFDEPQFKSRFVISITRDESLRPSYSNMAIAQNETVAPGRIRETFLPTPTISVYLIAFHVSDFVETNTSGTAARPFGIVSRPGVEDHHEYAHDIGLKITNEMSEYFAYDYYTMGQGQPMKNDHIAVPDFPAGAMENWGMVNYREAYLLYDEDNTNLNNKIFIATIMAHELAHKWFGNLVTCFWWSNLWLNESFASFFEYFSAHRADTDLELADQFVVDYVHSALNWDSSAGATPMNLSTVADNLSITGHFSTTSYAKGASVLRMMEHFVGPDTFKLALQTYLKDNEFGLGTPEDMYNAFRTATAADPTFAQLYNNIDIGTVLDSWIQTPGSPVLNVEVNTDTGVISFTQRRFQLSGTPHTQLWHLPYTWTHGGNPVFTSTKPVGVLSIASDTVQMPAGHNWVLFNIQQSGLYRVNYDDHNWEMLAAALREEKDVFPKLNRAQAYLLELMEHAVETVGYNEGPNDSTSVILNRMQILNYACNLGHEGCVEDSLAKWNAFRANPQTLVPKNARRYVYCSGIRHGDATDYNFLFNLYQTSENAADMVVILRTLGCTKDQTLLASYLQQTLTNDRIRYHDRTNAFQYALQGNQENLETVLTFVKNNVATIRTAISWKNNVFFAEMSQVFAALVLALLALAKADNPISLQRELDPLTPSSDVIANAETVYRLPHTVEPLEYDIYIDLYFAERIDRPFSYDGREYIVVQVVEENVTQIVLHANVDRIIAVSVLTESGSPVAVNVNEPFTLQPQYHFLIINLANSLTNGEKYVLYIEYSSTMNVGPMKRGIWRGAYTDANNVERVYATTHFQPYNARQAFPCWDEPLYKSTFKVHLSRPGSYNGVYSNTRIGSTDVLADGRRRDNFMVTPKMSSYLVTFLVSESFTVIAQDTSFSPPIRIIGRSNTVGLGDHALDLAVKMTTFFDEYFEIPYETLHPNLLNDHISSPDWASAGTENWGMVSYRELYLTLDARESIMSNEHYAATLMFSKYEFDDHFNSRYLQSSLSFDSGTGTVPLNHDVNTPAQVTGHFGTISYSKGAAFLRMIADMITPATFRRACTIFLRNNAFEPTDQYDLYNAFADAISLDNTLSEYQGFDFAEYYRIWVNEPGYPILQVDINHSTGLISLKQERFFLSASATPTGQIYPIPITYTTKSSPTFTSHYRVIYDDRTWALIAEALLNEPDTIHYANRAQVVDDVFALMRSERMSYSFGFNILRFLRNENNMHVWDSAITGFTWLRNRLRHMPEKQAEFDAFVLDNMQHLINTVGFNVLSTETPTDTMNRQAALHFACLLGHERCVAESRDRFVAYLELTLTDEVRSHDKANSFNYALLGNKENAYTVLQFVKNNIDEMRVAYVEDAPPTPVHTCLSNLAAYLEEPELVEYEEWLRSTQTGTLQFNSAISAITSARNNMAWGTANADVILGATRDDATRVVTSFATTMSLLKLLVLPALLTVAIAELPVDVEEIQELVYRNEVDRTIYRIPDEFDPIHHEVEIIPYFEDEGDKPAWSFDGEMTFELKPKYDNLTSITLQENVRSITSVTLTDSAGRPVALNETLPFERIRQYHFLRINLKEGFTLVNGESYFIHIVYVGNINETPFWYAATHLQPVNSRQVFPCFDEPGFKSTFTMIITRPLNFTETYSNSRKRVQHNINLGNRIREVFHTTPRMPAYLISFHVSEEFAVLADNHDRERPYRILGRPNAAGQGEYALEVGPPVTKWLEDYLDIGYYTMGEDMKNDQIAVPDWASGATENWGFVSYREVRLLYEEGETNALDKMYIGTITAHELAHKWFGNLVDEKMELADQFQIMYVQSALSADSSAATRALQHTVNSPAEVTGHFTGISYSKGATFLMMLKYLFTEATFKKALNLFLMDKSYEHAFPSDLYDAFARAVREDGTTVSNVNVEDFMQYWVDEPGYPVLNVDVNMDSGVITLSQERFFISATATPTSQVWPLPLTWTTETTADFDNLRPSRIMSGSTETIQKTAGTHEWVIFNLQQRAGLYRVNYNTYNWELLAAALKSDRHSIHYLNRAQDEDSYYVWYPAITGFNWLRNRFLHLPNMLQQYDNLVYTFLDTVIADLGYNVIPSESLTRTLNRFFVLSFACSIGHEGCVNDARARWTALRTNGVSVNPNLRRHVFCEGLKAGDYQDWNFLYQRRLNSNNMGDSVAMLRALGCTSNVQAVNE</sequence>
<dbReference type="EMBL" id="CM046104">
    <property type="protein sequence ID" value="KAI8424604.1"/>
    <property type="molecule type" value="Genomic_DNA"/>
</dbReference>
<organism evidence="1 2">
    <name type="scientific">Choristoneura fumiferana</name>
    <name type="common">Spruce budworm moth</name>
    <name type="synonym">Archips fumiferana</name>
    <dbReference type="NCBI Taxonomy" id="7141"/>
    <lineage>
        <taxon>Eukaryota</taxon>
        <taxon>Metazoa</taxon>
        <taxon>Ecdysozoa</taxon>
        <taxon>Arthropoda</taxon>
        <taxon>Hexapoda</taxon>
        <taxon>Insecta</taxon>
        <taxon>Pterygota</taxon>
        <taxon>Neoptera</taxon>
        <taxon>Endopterygota</taxon>
        <taxon>Lepidoptera</taxon>
        <taxon>Glossata</taxon>
        <taxon>Ditrysia</taxon>
        <taxon>Tortricoidea</taxon>
        <taxon>Tortricidae</taxon>
        <taxon>Tortricinae</taxon>
        <taxon>Choristoneura</taxon>
    </lineage>
</organism>
<keyword evidence="2" id="KW-1185">Reference proteome</keyword>
<gene>
    <name evidence="1" type="ORF">MSG28_003039</name>
</gene>